<proteinExistence type="predicted"/>
<keyword evidence="3" id="KW-1185">Reference proteome</keyword>
<reference evidence="2 3" key="1">
    <citation type="submission" date="2016-10" db="EMBL/GenBank/DDBJ databases">
        <authorList>
            <person name="de Groot N.N."/>
        </authorList>
    </citation>
    <scope>NUCLEOTIDE SEQUENCE [LARGE SCALE GENOMIC DNA]</scope>
    <source>
        <strain evidence="2 3">R-24608</strain>
    </source>
</reference>
<dbReference type="EMBL" id="FPBX01000025">
    <property type="protein sequence ID" value="SFU83278.1"/>
    <property type="molecule type" value="Genomic_DNA"/>
</dbReference>
<dbReference type="AlphaFoldDB" id="A0A1I7JDQ7"/>
<evidence type="ECO:0000313" key="3">
    <source>
        <dbReference type="Proteomes" id="UP000183656"/>
    </source>
</evidence>
<sequence>MSFHQASTFLSSLLQVSNDLRIQAETGIEPSVGSKGNSYDNALAETQGRGGPWKTKQAVERATLEWVSWFNLHRLRGPLGSWADRDRLP</sequence>
<evidence type="ECO:0000256" key="1">
    <source>
        <dbReference type="SAM" id="MobiDB-lite"/>
    </source>
</evidence>
<protein>
    <recommendedName>
        <fullName evidence="4">Integrase core domain-containing protein</fullName>
    </recommendedName>
</protein>
<name>A0A1I7JDQ7_9BURK</name>
<feature type="region of interest" description="Disordered" evidence="1">
    <location>
        <begin position="31"/>
        <end position="54"/>
    </location>
</feature>
<dbReference type="STRING" id="343013.SAMN04489707_10254"/>
<gene>
    <name evidence="2" type="ORF">SAMN04489707_10254</name>
</gene>
<organism evidence="2 3">
    <name type="scientific">Paenacidovorax caeni</name>
    <dbReference type="NCBI Taxonomy" id="343013"/>
    <lineage>
        <taxon>Bacteria</taxon>
        <taxon>Pseudomonadati</taxon>
        <taxon>Pseudomonadota</taxon>
        <taxon>Betaproteobacteria</taxon>
        <taxon>Burkholderiales</taxon>
        <taxon>Comamonadaceae</taxon>
        <taxon>Paenacidovorax</taxon>
    </lineage>
</organism>
<dbReference type="Proteomes" id="UP000183656">
    <property type="component" value="Unassembled WGS sequence"/>
</dbReference>
<evidence type="ECO:0000313" key="2">
    <source>
        <dbReference type="EMBL" id="SFU83278.1"/>
    </source>
</evidence>
<accession>A0A1I7JDQ7</accession>
<evidence type="ECO:0008006" key="4">
    <source>
        <dbReference type="Google" id="ProtNLM"/>
    </source>
</evidence>